<sequence length="346" mass="40748">MSRGRKRVRGTTMGEIMLEVSQNADEVNVSKTTTRHIQTQNRLMPESQTHFSKESYLHLLQEYEHSPNTSRKVLEVKNVSMRNGKLDMKKKGRGAAKLPDEWDSGVKIQVTLNAEGQVVGANTTLPPEAKSVALRQLNDMWRDWKRRLKSDHFTRYIGDVDHDFSELPNEQVELDQWLVLVQYWKHDEVQKQAVQNAESRVKKKYPHRTGKTPFPLLKEKQEFREGLSKRPESEQTKEFKEDLFVNGLGEDPHGRVRCIGRGITRHKLCEISSHNAPTPQMVEQLQELQRLKDDLIHEKKEVELMRLELDNRKEEFFKEKEQIVDQLRRFREELDLMKLNMDFLRL</sequence>
<evidence type="ECO:0000256" key="1">
    <source>
        <dbReference type="SAM" id="Coils"/>
    </source>
</evidence>
<reference evidence="2" key="2">
    <citation type="journal article" date="2024" name="Plant">
        <title>Genomic evolution and insights into agronomic trait innovations of Sesamum species.</title>
        <authorList>
            <person name="Miao H."/>
            <person name="Wang L."/>
            <person name="Qu L."/>
            <person name="Liu H."/>
            <person name="Sun Y."/>
            <person name="Le M."/>
            <person name="Wang Q."/>
            <person name="Wei S."/>
            <person name="Zheng Y."/>
            <person name="Lin W."/>
            <person name="Duan Y."/>
            <person name="Cao H."/>
            <person name="Xiong S."/>
            <person name="Wang X."/>
            <person name="Wei L."/>
            <person name="Li C."/>
            <person name="Ma Q."/>
            <person name="Ju M."/>
            <person name="Zhao R."/>
            <person name="Li G."/>
            <person name="Mu C."/>
            <person name="Tian Q."/>
            <person name="Mei H."/>
            <person name="Zhang T."/>
            <person name="Gao T."/>
            <person name="Zhang H."/>
        </authorList>
    </citation>
    <scope>NUCLEOTIDE SEQUENCE</scope>
    <source>
        <strain evidence="2">G02</strain>
    </source>
</reference>
<dbReference type="PANTHER" id="PTHR33144:SF52">
    <property type="match status" value="1"/>
</dbReference>
<feature type="coiled-coil region" evidence="1">
    <location>
        <begin position="281"/>
        <end position="340"/>
    </location>
</feature>
<proteinExistence type="predicted"/>
<accession>A0AAW2Q098</accession>
<gene>
    <name evidence="2" type="ORF">Sradi_3791700</name>
</gene>
<protein>
    <recommendedName>
        <fullName evidence="3">Transposase</fullName>
    </recommendedName>
</protein>
<comment type="caution">
    <text evidence="2">The sequence shown here is derived from an EMBL/GenBank/DDBJ whole genome shotgun (WGS) entry which is preliminary data.</text>
</comment>
<organism evidence="2">
    <name type="scientific">Sesamum radiatum</name>
    <name type="common">Black benniseed</name>
    <dbReference type="NCBI Taxonomy" id="300843"/>
    <lineage>
        <taxon>Eukaryota</taxon>
        <taxon>Viridiplantae</taxon>
        <taxon>Streptophyta</taxon>
        <taxon>Embryophyta</taxon>
        <taxon>Tracheophyta</taxon>
        <taxon>Spermatophyta</taxon>
        <taxon>Magnoliopsida</taxon>
        <taxon>eudicotyledons</taxon>
        <taxon>Gunneridae</taxon>
        <taxon>Pentapetalae</taxon>
        <taxon>asterids</taxon>
        <taxon>lamiids</taxon>
        <taxon>Lamiales</taxon>
        <taxon>Pedaliaceae</taxon>
        <taxon>Sesamum</taxon>
    </lineage>
</organism>
<dbReference type="AlphaFoldDB" id="A0AAW2Q098"/>
<evidence type="ECO:0008006" key="3">
    <source>
        <dbReference type="Google" id="ProtNLM"/>
    </source>
</evidence>
<evidence type="ECO:0000313" key="2">
    <source>
        <dbReference type="EMBL" id="KAL0361072.1"/>
    </source>
</evidence>
<dbReference type="EMBL" id="JACGWJ010000016">
    <property type="protein sequence ID" value="KAL0361072.1"/>
    <property type="molecule type" value="Genomic_DNA"/>
</dbReference>
<keyword evidence="1" id="KW-0175">Coiled coil</keyword>
<reference evidence="2" key="1">
    <citation type="submission" date="2020-06" db="EMBL/GenBank/DDBJ databases">
        <authorList>
            <person name="Li T."/>
            <person name="Hu X."/>
            <person name="Zhang T."/>
            <person name="Song X."/>
            <person name="Zhang H."/>
            <person name="Dai N."/>
            <person name="Sheng W."/>
            <person name="Hou X."/>
            <person name="Wei L."/>
        </authorList>
    </citation>
    <scope>NUCLEOTIDE SEQUENCE</scope>
    <source>
        <strain evidence="2">G02</strain>
        <tissue evidence="2">Leaf</tissue>
    </source>
</reference>
<dbReference type="PANTHER" id="PTHR33144">
    <property type="entry name" value="OS10G0409366 PROTEIN-RELATED"/>
    <property type="match status" value="1"/>
</dbReference>
<name>A0AAW2Q098_SESRA</name>